<evidence type="ECO:0000256" key="2">
    <source>
        <dbReference type="ARBA" id="ARBA00007577"/>
    </source>
</evidence>
<dbReference type="CDD" id="cd18577">
    <property type="entry name" value="ABC_6TM_Pgp_ABCB1_D1_like"/>
    <property type="match status" value="1"/>
</dbReference>
<feature type="transmembrane region" description="Helical" evidence="12">
    <location>
        <begin position="154"/>
        <end position="171"/>
    </location>
</feature>
<evidence type="ECO:0000256" key="8">
    <source>
        <dbReference type="ARBA" id="ARBA00022989"/>
    </source>
</evidence>
<dbReference type="PROSITE" id="PS00211">
    <property type="entry name" value="ABC_TRANSPORTER_1"/>
    <property type="match status" value="2"/>
</dbReference>
<keyword evidence="3" id="KW-0813">Transport</keyword>
<dbReference type="SMART" id="SM00382">
    <property type="entry name" value="AAA"/>
    <property type="match status" value="2"/>
</dbReference>
<feature type="transmembrane region" description="Helical" evidence="12">
    <location>
        <begin position="812"/>
        <end position="831"/>
    </location>
</feature>
<feature type="transmembrane region" description="Helical" evidence="12">
    <location>
        <begin position="81"/>
        <end position="101"/>
    </location>
</feature>
<dbReference type="Proteomes" id="UP001358586">
    <property type="component" value="Chromosome 10"/>
</dbReference>
<keyword evidence="6" id="KW-0547">Nucleotide-binding</keyword>
<feature type="domain" description="ABC transporter" evidence="13">
    <location>
        <begin position="990"/>
        <end position="1227"/>
    </location>
</feature>
<dbReference type="PANTHER" id="PTHR43394:SF16">
    <property type="entry name" value="ABC TRANSPORTER B FAMILY MEMBER 4-LIKE ISOFORM X1"/>
    <property type="match status" value="1"/>
</dbReference>
<sequence length="1232" mass="133815">MRKEEQEEEKDGRRVVAYWKLFSYADPLDYGLMGVGSICAVGNGVCMPVMTIFFGQLVDSIGKSVTTATAVHDVTQVSLKFLYLAVASAVVSFLQVASWMVTGERQAARIRSLYLKTILRQDISYFDDVITGGEVIGRMSGDTILIRDAIGEKVGSFIQQVAAFTGGFVVALVRGWLLTFVLLSSIPPLVISGAILHKVVGSFASRGQATYSTAATIAEQTIGSIRTVASFAGEKQAIASYNQSLSKAYKWGVRESVVSGVGFGMLMCILFSSYGFAFWYGGKMMLDKGYTAGTVINVIFAVVLSSLNLGLASTCLTAFAAGQAAAFKMFEVIQRKPKIDAYSPKGRKMGDISGQIELRDVYFSYPARPKELILKGFSLFIPSGKTAALVGRSGSGKSTVISLIERFYDPMTGEVLIDGVDLRKLQLKWIRRKIGLVSQEPVLFGSRSIRENIAYGREGASSEDVIAAAVLANAADFISKLPQGLDTMVGEQGIQLSGGQKQRIAIARAILKSPRILLLDEATSALDGESERIVQGALERAMLNRTVIVVSHRLSTVMNAHFIAVINRGRIVQKGSHAELLKDRKGLYNQLLRLQDIGKEMKRDKSVCDSLEIGPQSLSAPHRHFLHTTKSQEAMPELPSKSEASDKGPPQVPLSRLARLNSPEIPVLLLGALLAVANGVILPIFGTVLSGIIKTFSEPPQELSKDSKFWALMFVVLGFASFLSHSLSTYFFAVAGCKLIQRVRSMCFEKVVNMDIGWFDEPQHSSGAIGTRLSTDAVLVRRVVGDSLAILAQSTATAVAGLVIAFQANWQLALAILALLPLIGISGYGQLKSMKGFTANAKKMYEEANQVANEAVGSMRTVSSFCAEKKVVKQYEKKCEAPLKAGIRHGLISGIGLGMSSFFLFFAYAISFYVGALVVHHGKATFHQVFRVFFALSVTAIGISQSNSLAPNTSKAKVSVASIFEILDHRSKIDPSQNCGKRSKHVKGDIQFRHVRFRYPSRPDIKIFRDLCLTIRAGMTVALVGESGSGKSTFISLLQRFYEPDAGRITLDGIEISKLQLKWLRQQMGLVSQEPVLFNDTIRANIAYGKAGNVTEAEIVTAAKLANAHNFISSLQQGYNTLVGERGINLSGGQKQRVAIARAVIRAPKILLLDEATSALDAKCERAVQEALERVMVGQTTVVVSHRLSTIKGADLIAVIRNGVIVEKGRHETLIKIKDGFYATLMAPRNKM</sequence>
<evidence type="ECO:0000313" key="16">
    <source>
        <dbReference type="Proteomes" id="UP001358586"/>
    </source>
</evidence>
<dbReference type="EMBL" id="JARKNE010000010">
    <property type="protein sequence ID" value="KAK5794667.1"/>
    <property type="molecule type" value="Genomic_DNA"/>
</dbReference>
<evidence type="ECO:0000256" key="7">
    <source>
        <dbReference type="ARBA" id="ARBA00022840"/>
    </source>
</evidence>
<dbReference type="InterPro" id="IPR003439">
    <property type="entry name" value="ABC_transporter-like_ATP-bd"/>
</dbReference>
<dbReference type="PROSITE" id="PS50893">
    <property type="entry name" value="ABC_TRANSPORTER_2"/>
    <property type="match status" value="2"/>
</dbReference>
<evidence type="ECO:0000256" key="5">
    <source>
        <dbReference type="ARBA" id="ARBA00022737"/>
    </source>
</evidence>
<evidence type="ECO:0000256" key="3">
    <source>
        <dbReference type="ARBA" id="ARBA00022448"/>
    </source>
</evidence>
<dbReference type="InterPro" id="IPR036640">
    <property type="entry name" value="ABC1_TM_sf"/>
</dbReference>
<keyword evidence="5" id="KW-0677">Repeat</keyword>
<organism evidence="15 16">
    <name type="scientific">Gossypium arboreum</name>
    <name type="common">Tree cotton</name>
    <name type="synonym">Gossypium nanking</name>
    <dbReference type="NCBI Taxonomy" id="29729"/>
    <lineage>
        <taxon>Eukaryota</taxon>
        <taxon>Viridiplantae</taxon>
        <taxon>Streptophyta</taxon>
        <taxon>Embryophyta</taxon>
        <taxon>Tracheophyta</taxon>
        <taxon>Spermatophyta</taxon>
        <taxon>Magnoliopsida</taxon>
        <taxon>eudicotyledons</taxon>
        <taxon>Gunneridae</taxon>
        <taxon>Pentapetalae</taxon>
        <taxon>rosids</taxon>
        <taxon>malvids</taxon>
        <taxon>Malvales</taxon>
        <taxon>Malvaceae</taxon>
        <taxon>Malvoideae</taxon>
        <taxon>Gossypium</taxon>
    </lineage>
</organism>
<dbReference type="InterPro" id="IPR011527">
    <property type="entry name" value="ABC1_TM_dom"/>
</dbReference>
<dbReference type="PANTHER" id="PTHR43394">
    <property type="entry name" value="ATP-DEPENDENT PERMEASE MDL1, MITOCHONDRIAL"/>
    <property type="match status" value="1"/>
</dbReference>
<evidence type="ECO:0000313" key="15">
    <source>
        <dbReference type="EMBL" id="KAK5794667.1"/>
    </source>
</evidence>
<evidence type="ECO:0000256" key="6">
    <source>
        <dbReference type="ARBA" id="ARBA00022741"/>
    </source>
</evidence>
<evidence type="ECO:0000259" key="13">
    <source>
        <dbReference type="PROSITE" id="PS50893"/>
    </source>
</evidence>
<dbReference type="SUPFAM" id="SSF90123">
    <property type="entry name" value="ABC transporter transmembrane region"/>
    <property type="match status" value="2"/>
</dbReference>
<dbReference type="PROSITE" id="PS50929">
    <property type="entry name" value="ABC_TM1F"/>
    <property type="match status" value="2"/>
</dbReference>
<dbReference type="InterPro" id="IPR003593">
    <property type="entry name" value="AAA+_ATPase"/>
</dbReference>
<protein>
    <recommendedName>
        <fullName evidence="17">ABC transporter B family member 4-like</fullName>
    </recommendedName>
</protein>
<dbReference type="InterPro" id="IPR039421">
    <property type="entry name" value="Type_1_exporter"/>
</dbReference>
<feature type="transmembrane region" description="Helical" evidence="12">
    <location>
        <begin position="177"/>
        <end position="196"/>
    </location>
</feature>
<feature type="domain" description="ABC transmembrane type-1" evidence="14">
    <location>
        <begin position="35"/>
        <end position="321"/>
    </location>
</feature>
<feature type="transmembrane region" description="Helical" evidence="12">
    <location>
        <begin position="709"/>
        <end position="736"/>
    </location>
</feature>
<dbReference type="SUPFAM" id="SSF52540">
    <property type="entry name" value="P-loop containing nucleoside triphosphate hydrolases"/>
    <property type="match status" value="2"/>
</dbReference>
<reference evidence="15 16" key="1">
    <citation type="submission" date="2023-03" db="EMBL/GenBank/DDBJ databases">
        <title>WGS of Gossypium arboreum.</title>
        <authorList>
            <person name="Yu D."/>
        </authorList>
    </citation>
    <scope>NUCLEOTIDE SEQUENCE [LARGE SCALE GENOMIC DNA]</scope>
    <source>
        <tissue evidence="15">Leaf</tissue>
    </source>
</reference>
<keyword evidence="10" id="KW-0325">Glycoprotein</keyword>
<comment type="similarity">
    <text evidence="2">Belongs to the ABC transporter superfamily. ABCB family. Multidrug resistance exporter (TC 3.A.1.201) subfamily.</text>
</comment>
<evidence type="ECO:0000256" key="1">
    <source>
        <dbReference type="ARBA" id="ARBA00004141"/>
    </source>
</evidence>
<gene>
    <name evidence="15" type="ORF">PVK06_035906</name>
</gene>
<evidence type="ECO:0000256" key="11">
    <source>
        <dbReference type="SAM" id="MobiDB-lite"/>
    </source>
</evidence>
<accession>A0ABR0NI14</accession>
<keyword evidence="9 12" id="KW-0472">Membrane</keyword>
<evidence type="ECO:0000256" key="12">
    <source>
        <dbReference type="SAM" id="Phobius"/>
    </source>
</evidence>
<dbReference type="Pfam" id="PF00664">
    <property type="entry name" value="ABC_membrane"/>
    <property type="match status" value="2"/>
</dbReference>
<evidence type="ECO:0000256" key="4">
    <source>
        <dbReference type="ARBA" id="ARBA00022692"/>
    </source>
</evidence>
<dbReference type="CDD" id="cd03249">
    <property type="entry name" value="ABC_MTABC3_MDL1_MDL2"/>
    <property type="match status" value="2"/>
</dbReference>
<dbReference type="Gene3D" id="1.20.1560.10">
    <property type="entry name" value="ABC transporter type 1, transmembrane domain"/>
    <property type="match status" value="1"/>
</dbReference>
<keyword evidence="7" id="KW-0067">ATP-binding</keyword>
<comment type="subcellular location">
    <subcellularLocation>
        <location evidence="1">Membrane</location>
        <topology evidence="1">Multi-pass membrane protein</topology>
    </subcellularLocation>
</comment>
<dbReference type="Gene3D" id="3.40.50.300">
    <property type="entry name" value="P-loop containing nucleotide triphosphate hydrolases"/>
    <property type="match status" value="2"/>
</dbReference>
<name>A0ABR0NI14_GOSAR</name>
<feature type="transmembrane region" description="Helical" evidence="12">
    <location>
        <begin position="257"/>
        <end position="279"/>
    </location>
</feature>
<feature type="transmembrane region" description="Helical" evidence="12">
    <location>
        <begin position="788"/>
        <end position="806"/>
    </location>
</feature>
<evidence type="ECO:0008006" key="17">
    <source>
        <dbReference type="Google" id="ProtNLM"/>
    </source>
</evidence>
<keyword evidence="16" id="KW-1185">Reference proteome</keyword>
<feature type="transmembrane region" description="Helical" evidence="12">
    <location>
        <begin position="30"/>
        <end position="54"/>
    </location>
</feature>
<proteinExistence type="inferred from homology"/>
<evidence type="ECO:0000259" key="14">
    <source>
        <dbReference type="PROSITE" id="PS50929"/>
    </source>
</evidence>
<evidence type="ECO:0000256" key="10">
    <source>
        <dbReference type="ARBA" id="ARBA00023180"/>
    </source>
</evidence>
<dbReference type="InterPro" id="IPR017871">
    <property type="entry name" value="ABC_transporter-like_CS"/>
</dbReference>
<keyword evidence="8 12" id="KW-1133">Transmembrane helix</keyword>
<feature type="transmembrane region" description="Helical" evidence="12">
    <location>
        <begin position="299"/>
        <end position="327"/>
    </location>
</feature>
<dbReference type="Pfam" id="PF00005">
    <property type="entry name" value="ABC_tran"/>
    <property type="match status" value="2"/>
</dbReference>
<feature type="domain" description="ABC transporter" evidence="13">
    <location>
        <begin position="356"/>
        <end position="593"/>
    </location>
</feature>
<evidence type="ECO:0000256" key="9">
    <source>
        <dbReference type="ARBA" id="ARBA00023136"/>
    </source>
</evidence>
<feature type="region of interest" description="Disordered" evidence="11">
    <location>
        <begin position="632"/>
        <end position="653"/>
    </location>
</feature>
<keyword evidence="4 12" id="KW-0812">Transmembrane</keyword>
<feature type="transmembrane region" description="Helical" evidence="12">
    <location>
        <begin position="665"/>
        <end position="689"/>
    </location>
</feature>
<dbReference type="InterPro" id="IPR027417">
    <property type="entry name" value="P-loop_NTPase"/>
</dbReference>
<feature type="transmembrane region" description="Helical" evidence="12">
    <location>
        <begin position="891"/>
        <end position="914"/>
    </location>
</feature>
<comment type="caution">
    <text evidence="15">The sequence shown here is derived from an EMBL/GenBank/DDBJ whole genome shotgun (WGS) entry which is preliminary data.</text>
</comment>
<dbReference type="CDD" id="cd18578">
    <property type="entry name" value="ABC_6TM_Pgp_ABCB1_D2_like"/>
    <property type="match status" value="1"/>
</dbReference>
<feature type="domain" description="ABC transmembrane type-1" evidence="14">
    <location>
        <begin position="669"/>
        <end position="955"/>
    </location>
</feature>